<dbReference type="AlphaFoldDB" id="A0A6B2NYI3"/>
<evidence type="ECO:0000313" key="1">
    <source>
        <dbReference type="EMBL" id="NDW47479.1"/>
    </source>
</evidence>
<gene>
    <name evidence="1" type="ORF">G0P99_21250</name>
</gene>
<protein>
    <submittedName>
        <fullName evidence="1">Uncharacterized protein</fullName>
    </submittedName>
</protein>
<comment type="caution">
    <text evidence="1">The sequence shown here is derived from an EMBL/GenBank/DDBJ whole genome shotgun (WGS) entry which is preliminary data.</text>
</comment>
<name>A0A6B2NYI3_9RHOB</name>
<proteinExistence type="predicted"/>
<dbReference type="RefSeq" id="WP_164132482.1">
    <property type="nucleotide sequence ID" value="NZ_JAAGOX010000054.1"/>
</dbReference>
<sequence>MLITVLVVVVIFVSFQWFRKRRELNRRKDSKPDWAIGYARYFLCDVISRVQNDEEVLSLFVNASRKGLPDLNDFSSQSTIVGLKAYANSQGDLSRLNDQSAILSLSQAVAVEAQTALQMAASRPNIDSYLKEFDPNISDAALQDAAQDIFVAVHRPILTADGKRALCELLRHYLMRFFERQHGKPFYEYATHASQKLAEGAS</sequence>
<reference evidence="1" key="1">
    <citation type="submission" date="2020-02" db="EMBL/GenBank/DDBJ databases">
        <title>Delineation of the pyrene-degrading pathway in Roseobacter clade bacteria by genomic analysis.</title>
        <authorList>
            <person name="Zhou H."/>
            <person name="Wang H."/>
        </authorList>
    </citation>
    <scope>NUCLEOTIDE SEQUENCE</scope>
    <source>
        <strain evidence="1">PrR005</strain>
    </source>
</reference>
<organism evidence="1">
    <name type="scientific">Ruegeria sp. PrR005</name>
    <dbReference type="NCBI Taxonomy" id="2706882"/>
    <lineage>
        <taxon>Bacteria</taxon>
        <taxon>Pseudomonadati</taxon>
        <taxon>Pseudomonadota</taxon>
        <taxon>Alphaproteobacteria</taxon>
        <taxon>Rhodobacterales</taxon>
        <taxon>Roseobacteraceae</taxon>
        <taxon>Ruegeria</taxon>
    </lineage>
</organism>
<accession>A0A6B2NYI3</accession>
<dbReference type="EMBL" id="JAAGOX010000054">
    <property type="protein sequence ID" value="NDW47479.1"/>
    <property type="molecule type" value="Genomic_DNA"/>
</dbReference>